<evidence type="ECO:0000313" key="2">
    <source>
        <dbReference type="Proteomes" id="UP000308886"/>
    </source>
</evidence>
<comment type="caution">
    <text evidence="1">The sequence shown here is derived from an EMBL/GenBank/DDBJ whole genome shotgun (WGS) entry which is preliminary data.</text>
</comment>
<keyword evidence="2" id="KW-1185">Reference proteome</keyword>
<name>A0AC61QQ64_9BACT</name>
<evidence type="ECO:0000313" key="1">
    <source>
        <dbReference type="EMBL" id="TGX82212.1"/>
    </source>
</evidence>
<sequence length="262" mass="30433">MCKYQIICKINKKGYNDLLSMTKDLNKEYKQLLLSRKVGSNYLDYDLLQRHIRNISQSDIMRNQAVTIYDNCRFEHVYMSEYHKQLFGKEDTEVHPDDLDDVMKNVLAMLQHVFQGNKNVSNLKIVREYRAKVGDRFRRVTETLQVLETDSIGNIWLALCILEISPNQSSPFTVNYQIINTATGEVFSPLAKYLQKESILTRRELEILNLIAKGKLSKEISDSLHISPHTVNTHRQRILEKLNVDNSHEAVRCALSLGLIEY</sequence>
<proteinExistence type="predicted"/>
<accession>A0AC61QQ64</accession>
<dbReference type="EMBL" id="SRZC01000011">
    <property type="protein sequence ID" value="TGX82212.1"/>
    <property type="molecule type" value="Genomic_DNA"/>
</dbReference>
<organism evidence="1 2">
    <name type="scientific">Palleniella muris</name>
    <dbReference type="NCBI Taxonomy" id="3038145"/>
    <lineage>
        <taxon>Bacteria</taxon>
        <taxon>Pseudomonadati</taxon>
        <taxon>Bacteroidota</taxon>
        <taxon>Bacteroidia</taxon>
        <taxon>Bacteroidales</taxon>
        <taxon>Prevotellaceae</taxon>
        <taxon>Palleniella</taxon>
    </lineage>
</organism>
<gene>
    <name evidence="1" type="ORF">E5358_07880</name>
</gene>
<protein>
    <submittedName>
        <fullName evidence="1">Response regulator transcription factor</fullName>
    </submittedName>
</protein>
<dbReference type="Proteomes" id="UP000308886">
    <property type="component" value="Unassembled WGS sequence"/>
</dbReference>
<reference evidence="1" key="1">
    <citation type="submission" date="2019-04" db="EMBL/GenBank/DDBJ databases">
        <title>Microbes associate with the intestines of laboratory mice.</title>
        <authorList>
            <person name="Navarre W."/>
            <person name="Wong E."/>
            <person name="Huang K."/>
            <person name="Tropini C."/>
            <person name="Ng K."/>
            <person name="Yu B."/>
        </authorList>
    </citation>
    <scope>NUCLEOTIDE SEQUENCE</scope>
    <source>
        <strain evidence="1">NM73_A23</strain>
    </source>
</reference>